<dbReference type="Proteomes" id="UP001179952">
    <property type="component" value="Unassembled WGS sequence"/>
</dbReference>
<accession>A0AAV9AMX4</accession>
<dbReference type="EMBL" id="JAUJYN010000008">
    <property type="protein sequence ID" value="KAK1265300.1"/>
    <property type="molecule type" value="Genomic_DNA"/>
</dbReference>
<evidence type="ECO:0000313" key="2">
    <source>
        <dbReference type="Proteomes" id="UP001179952"/>
    </source>
</evidence>
<dbReference type="GO" id="GO:0000725">
    <property type="term" value="P:recombinational repair"/>
    <property type="evidence" value="ECO:0007669"/>
    <property type="project" value="TreeGrafter"/>
</dbReference>
<dbReference type="PANTHER" id="PTHR32472:SF10">
    <property type="entry name" value="DNA REPAIR PROTEIN RADA-LIKE PROTEIN"/>
    <property type="match status" value="1"/>
</dbReference>
<sequence length="166" mass="17797">MLGVFEMSQIGLQAVSNPSEIFLSEHHSDSHILSGLAVAVVLDGYRTFLVEIQALCVSGSTGIRNVNGVKESKADLIIAVLMKQAGIKLQDNIKCCSLQAVSNPSEIFLSEHHSDSHILSGLAVAVVLDGYRTFLVEIQALCVSESPGRRNVNGVKERKANLIVAV</sequence>
<organism evidence="1 2">
    <name type="scientific">Acorus gramineus</name>
    <name type="common">Dwarf sweet flag</name>
    <dbReference type="NCBI Taxonomy" id="55184"/>
    <lineage>
        <taxon>Eukaryota</taxon>
        <taxon>Viridiplantae</taxon>
        <taxon>Streptophyta</taxon>
        <taxon>Embryophyta</taxon>
        <taxon>Tracheophyta</taxon>
        <taxon>Spermatophyta</taxon>
        <taxon>Magnoliopsida</taxon>
        <taxon>Liliopsida</taxon>
        <taxon>Acoraceae</taxon>
        <taxon>Acorus</taxon>
    </lineage>
</organism>
<name>A0AAV9AMX4_ACOGR</name>
<reference evidence="1" key="2">
    <citation type="submission" date="2023-06" db="EMBL/GenBank/DDBJ databases">
        <authorList>
            <person name="Ma L."/>
            <person name="Liu K.-W."/>
            <person name="Li Z."/>
            <person name="Hsiao Y.-Y."/>
            <person name="Qi Y."/>
            <person name="Fu T."/>
            <person name="Tang G."/>
            <person name="Zhang D."/>
            <person name="Sun W.-H."/>
            <person name="Liu D.-K."/>
            <person name="Li Y."/>
            <person name="Chen G.-Z."/>
            <person name="Liu X.-D."/>
            <person name="Liao X.-Y."/>
            <person name="Jiang Y.-T."/>
            <person name="Yu X."/>
            <person name="Hao Y."/>
            <person name="Huang J."/>
            <person name="Zhao X.-W."/>
            <person name="Ke S."/>
            <person name="Chen Y.-Y."/>
            <person name="Wu W.-L."/>
            <person name="Hsu J.-L."/>
            <person name="Lin Y.-F."/>
            <person name="Huang M.-D."/>
            <person name="Li C.-Y."/>
            <person name="Huang L."/>
            <person name="Wang Z.-W."/>
            <person name="Zhao X."/>
            <person name="Zhong W.-Y."/>
            <person name="Peng D.-H."/>
            <person name="Ahmad S."/>
            <person name="Lan S."/>
            <person name="Zhang J.-S."/>
            <person name="Tsai W.-C."/>
            <person name="Van De Peer Y."/>
            <person name="Liu Z.-J."/>
        </authorList>
    </citation>
    <scope>NUCLEOTIDE SEQUENCE</scope>
    <source>
        <strain evidence="1">SCP</strain>
        <tissue evidence="1">Leaves</tissue>
    </source>
</reference>
<protein>
    <submittedName>
        <fullName evidence="1">Uncharacterized protein</fullName>
    </submittedName>
</protein>
<dbReference type="AlphaFoldDB" id="A0AAV9AMX4"/>
<keyword evidence="2" id="KW-1185">Reference proteome</keyword>
<comment type="caution">
    <text evidence="1">The sequence shown here is derived from an EMBL/GenBank/DDBJ whole genome shotgun (WGS) entry which is preliminary data.</text>
</comment>
<proteinExistence type="predicted"/>
<evidence type="ECO:0000313" key="1">
    <source>
        <dbReference type="EMBL" id="KAK1265300.1"/>
    </source>
</evidence>
<gene>
    <name evidence="1" type="ORF">QJS04_geneDACA015712</name>
</gene>
<reference evidence="1" key="1">
    <citation type="journal article" date="2023" name="Nat. Commun.">
        <title>Diploid and tetraploid genomes of Acorus and the evolution of monocots.</title>
        <authorList>
            <person name="Ma L."/>
            <person name="Liu K.W."/>
            <person name="Li Z."/>
            <person name="Hsiao Y.Y."/>
            <person name="Qi Y."/>
            <person name="Fu T."/>
            <person name="Tang G.D."/>
            <person name="Zhang D."/>
            <person name="Sun W.H."/>
            <person name="Liu D.K."/>
            <person name="Li Y."/>
            <person name="Chen G.Z."/>
            <person name="Liu X.D."/>
            <person name="Liao X.Y."/>
            <person name="Jiang Y.T."/>
            <person name="Yu X."/>
            <person name="Hao Y."/>
            <person name="Huang J."/>
            <person name="Zhao X.W."/>
            <person name="Ke S."/>
            <person name="Chen Y.Y."/>
            <person name="Wu W.L."/>
            <person name="Hsu J.L."/>
            <person name="Lin Y.F."/>
            <person name="Huang M.D."/>
            <person name="Li C.Y."/>
            <person name="Huang L."/>
            <person name="Wang Z.W."/>
            <person name="Zhao X."/>
            <person name="Zhong W.Y."/>
            <person name="Peng D.H."/>
            <person name="Ahmad S."/>
            <person name="Lan S."/>
            <person name="Zhang J.S."/>
            <person name="Tsai W.C."/>
            <person name="Van de Peer Y."/>
            <person name="Liu Z.J."/>
        </authorList>
    </citation>
    <scope>NUCLEOTIDE SEQUENCE</scope>
    <source>
        <strain evidence="1">SCP</strain>
    </source>
</reference>
<dbReference type="PANTHER" id="PTHR32472">
    <property type="entry name" value="DNA REPAIR PROTEIN RADA"/>
    <property type="match status" value="1"/>
</dbReference>